<dbReference type="SMART" id="SM00121">
    <property type="entry name" value="IB"/>
    <property type="match status" value="1"/>
</dbReference>
<protein>
    <submittedName>
        <fullName evidence="6">Protein CYR61-like</fullName>
    </submittedName>
</protein>
<dbReference type="PANTHER" id="PTHR11348:SF17">
    <property type="entry name" value="CCN"/>
    <property type="match status" value="1"/>
</dbReference>
<dbReference type="RefSeq" id="XP_013400087.1">
    <property type="nucleotide sequence ID" value="XM_013544633.1"/>
</dbReference>
<evidence type="ECO:0000256" key="2">
    <source>
        <dbReference type="ARBA" id="ARBA00023157"/>
    </source>
</evidence>
<dbReference type="PANTHER" id="PTHR11348">
    <property type="entry name" value="CONNECTIVE TISSUE GROWTH FACTOR-RELATED"/>
    <property type="match status" value="1"/>
</dbReference>
<dbReference type="Pfam" id="PF00219">
    <property type="entry name" value="IGFBP"/>
    <property type="match status" value="1"/>
</dbReference>
<dbReference type="InterPro" id="IPR000867">
    <property type="entry name" value="IGFBP-like"/>
</dbReference>
<name>A0A1S3IPE9_LINAN</name>
<dbReference type="GO" id="GO:0031012">
    <property type="term" value="C:extracellular matrix"/>
    <property type="evidence" value="ECO:0007669"/>
    <property type="project" value="TreeGrafter"/>
</dbReference>
<dbReference type="GO" id="GO:0008201">
    <property type="term" value="F:heparin binding"/>
    <property type="evidence" value="ECO:0007669"/>
    <property type="project" value="TreeGrafter"/>
</dbReference>
<dbReference type="InterPro" id="IPR001007">
    <property type="entry name" value="VWF_dom"/>
</dbReference>
<dbReference type="KEGG" id="lak:106166164"/>
<dbReference type="InterPro" id="IPR009030">
    <property type="entry name" value="Growth_fac_rcpt_cys_sf"/>
</dbReference>
<evidence type="ECO:0000313" key="6">
    <source>
        <dbReference type="RefSeq" id="XP_013400087.1"/>
    </source>
</evidence>
<gene>
    <name evidence="6" type="primary">LOC106166164</name>
</gene>
<dbReference type="InterPro" id="IPR050941">
    <property type="entry name" value="CCN"/>
</dbReference>
<sequence>MKIKAVKLSPTEKTWFTTPDHSSYTDVCRGPCQCTEQSITCQEGVGGVKDGCNCCFICARQQGETCNKRDICDEAKGLTCDTTFGDGTNGRGICRAKEAKSCEVDGKVHEDGSQWYKDCRTMCTCQNGNYGCVSVCPQEQTKPTNPNCQLVTVRGKCCREWMCHVPRARIRQPPPTKSDYQNTEEIVRGIYYRKMFTAHC</sequence>
<feature type="domain" description="VWFC" evidence="3">
    <location>
        <begin position="100"/>
        <end position="164"/>
    </location>
</feature>
<evidence type="ECO:0000256" key="1">
    <source>
        <dbReference type="ARBA" id="ARBA00022729"/>
    </source>
</evidence>
<dbReference type="OrthoDB" id="365605at2759"/>
<keyword evidence="1" id="KW-0732">Signal</keyword>
<feature type="domain" description="IGFBP N-terminal" evidence="4">
    <location>
        <begin position="24"/>
        <end position="97"/>
    </location>
</feature>
<keyword evidence="2" id="KW-1015">Disulfide bond</keyword>
<dbReference type="InParanoid" id="A0A1S3IPE9"/>
<dbReference type="AlphaFoldDB" id="A0A1S3IPE9"/>
<dbReference type="SUPFAM" id="SSF57184">
    <property type="entry name" value="Growth factor receptor domain"/>
    <property type="match status" value="1"/>
</dbReference>
<dbReference type="PROSITE" id="PS51323">
    <property type="entry name" value="IGFBP_N_2"/>
    <property type="match status" value="1"/>
</dbReference>
<dbReference type="Proteomes" id="UP000085678">
    <property type="component" value="Unplaced"/>
</dbReference>
<dbReference type="GO" id="GO:0007165">
    <property type="term" value="P:signal transduction"/>
    <property type="evidence" value="ECO:0007669"/>
    <property type="project" value="TreeGrafter"/>
</dbReference>
<evidence type="ECO:0000259" key="3">
    <source>
        <dbReference type="PROSITE" id="PS50184"/>
    </source>
</evidence>
<proteinExistence type="predicted"/>
<dbReference type="GO" id="GO:0005615">
    <property type="term" value="C:extracellular space"/>
    <property type="evidence" value="ECO:0007669"/>
    <property type="project" value="TreeGrafter"/>
</dbReference>
<organism evidence="5 6">
    <name type="scientific">Lingula anatina</name>
    <name type="common">Brachiopod</name>
    <name type="synonym">Lingula unguis</name>
    <dbReference type="NCBI Taxonomy" id="7574"/>
    <lineage>
        <taxon>Eukaryota</taxon>
        <taxon>Metazoa</taxon>
        <taxon>Spiralia</taxon>
        <taxon>Lophotrochozoa</taxon>
        <taxon>Brachiopoda</taxon>
        <taxon>Linguliformea</taxon>
        <taxon>Lingulata</taxon>
        <taxon>Lingulida</taxon>
        <taxon>Linguloidea</taxon>
        <taxon>Lingulidae</taxon>
        <taxon>Lingula</taxon>
    </lineage>
</organism>
<dbReference type="GO" id="GO:0005178">
    <property type="term" value="F:integrin binding"/>
    <property type="evidence" value="ECO:0007669"/>
    <property type="project" value="TreeGrafter"/>
</dbReference>
<accession>A0A1S3IPE9</accession>
<dbReference type="PROSITE" id="PS50184">
    <property type="entry name" value="VWFC_2"/>
    <property type="match status" value="1"/>
</dbReference>
<evidence type="ECO:0000259" key="4">
    <source>
        <dbReference type="PROSITE" id="PS51323"/>
    </source>
</evidence>
<keyword evidence="5" id="KW-1185">Reference proteome</keyword>
<dbReference type="GO" id="GO:0007155">
    <property type="term" value="P:cell adhesion"/>
    <property type="evidence" value="ECO:0007669"/>
    <property type="project" value="TreeGrafter"/>
</dbReference>
<reference evidence="6" key="1">
    <citation type="submission" date="2025-08" db="UniProtKB">
        <authorList>
            <consortium name="RefSeq"/>
        </authorList>
    </citation>
    <scope>IDENTIFICATION</scope>
    <source>
        <tissue evidence="6">Gonads</tissue>
    </source>
</reference>
<dbReference type="GeneID" id="106166164"/>
<evidence type="ECO:0000313" key="5">
    <source>
        <dbReference type="Proteomes" id="UP000085678"/>
    </source>
</evidence>
<dbReference type="GO" id="GO:0045597">
    <property type="term" value="P:positive regulation of cell differentiation"/>
    <property type="evidence" value="ECO:0007669"/>
    <property type="project" value="TreeGrafter"/>
</dbReference>
<dbReference type="SMART" id="SM00214">
    <property type="entry name" value="VWC"/>
    <property type="match status" value="1"/>
</dbReference>